<name>A0A419AB33_9RHOB</name>
<protein>
    <submittedName>
        <fullName evidence="3">DUF481 domain-containing protein</fullName>
    </submittedName>
</protein>
<feature type="signal peptide" evidence="2">
    <location>
        <begin position="1"/>
        <end position="22"/>
    </location>
</feature>
<keyword evidence="2" id="KW-0732">Signal</keyword>
<evidence type="ECO:0000313" key="3">
    <source>
        <dbReference type="EMBL" id="RJL20562.1"/>
    </source>
</evidence>
<accession>A0A419AB33</accession>
<dbReference type="AlphaFoldDB" id="A0A419AB33"/>
<feature type="chain" id="PRO_5019184352" evidence="2">
    <location>
        <begin position="23"/>
        <end position="285"/>
    </location>
</feature>
<evidence type="ECO:0000256" key="2">
    <source>
        <dbReference type="SAM" id="SignalP"/>
    </source>
</evidence>
<dbReference type="RefSeq" id="WP_119896664.1">
    <property type="nucleotide sequence ID" value="NZ_QNRC01000006.1"/>
</dbReference>
<feature type="compositionally biased region" description="Basic and acidic residues" evidence="1">
    <location>
        <begin position="54"/>
        <end position="70"/>
    </location>
</feature>
<feature type="compositionally biased region" description="Low complexity" evidence="1">
    <location>
        <begin position="71"/>
        <end position="85"/>
    </location>
</feature>
<dbReference type="InterPro" id="IPR007433">
    <property type="entry name" value="DUF481"/>
</dbReference>
<dbReference type="OrthoDB" id="7631035at2"/>
<keyword evidence="4" id="KW-1185">Reference proteome</keyword>
<dbReference type="EMBL" id="QZEW01000009">
    <property type="protein sequence ID" value="RJL20562.1"/>
    <property type="molecule type" value="Genomic_DNA"/>
</dbReference>
<proteinExistence type="predicted"/>
<dbReference type="Proteomes" id="UP000283587">
    <property type="component" value="Unassembled WGS sequence"/>
</dbReference>
<feature type="region of interest" description="Disordered" evidence="1">
    <location>
        <begin position="54"/>
        <end position="85"/>
    </location>
</feature>
<evidence type="ECO:0000256" key="1">
    <source>
        <dbReference type="SAM" id="MobiDB-lite"/>
    </source>
</evidence>
<comment type="caution">
    <text evidence="3">The sequence shown here is derived from an EMBL/GenBank/DDBJ whole genome shotgun (WGS) entry which is preliminary data.</text>
</comment>
<dbReference type="Pfam" id="PF04338">
    <property type="entry name" value="DUF481"/>
    <property type="match status" value="1"/>
</dbReference>
<evidence type="ECO:0000313" key="4">
    <source>
        <dbReference type="Proteomes" id="UP000283587"/>
    </source>
</evidence>
<organism evidence="3 4">
    <name type="scientific">Paracoccus siganidrum</name>
    <dbReference type="NCBI Taxonomy" id="1276757"/>
    <lineage>
        <taxon>Bacteria</taxon>
        <taxon>Pseudomonadati</taxon>
        <taxon>Pseudomonadota</taxon>
        <taxon>Alphaproteobacteria</taxon>
        <taxon>Rhodobacterales</taxon>
        <taxon>Paracoccaceae</taxon>
        <taxon>Paracoccus</taxon>
    </lineage>
</organism>
<reference evidence="4" key="1">
    <citation type="submission" date="2018-09" db="EMBL/GenBank/DDBJ databases">
        <title>Paracoccus onubensis nov. sp. a moderate halophilic bacterium isolated from Gruta de las Maravillas (Aracena, Spain).</title>
        <authorList>
            <person name="Jurado V."/>
            <person name="Gutierrez-Patricio S."/>
            <person name="Gonzalez-Pimentel J.L."/>
            <person name="Miller A.Z."/>
            <person name="Laiz L."/>
            <person name="Saiz-Jimenez C."/>
        </authorList>
    </citation>
    <scope>NUCLEOTIDE SEQUENCE [LARGE SCALE GENOMIC DNA]</scope>
    <source>
        <strain evidence="4">DSM 26381</strain>
    </source>
</reference>
<sequence>MKHVKLLGTAAILAALSVPAYAQTEIAAGADATGVGEIDRAITDVQDDVRDDFARSADPYRHGPAERREGLSGSMSLSYSGSTGNSDRQDLLIGGRVSYSQNNWQQTIGMLIEFTETDAGEKDDEKVSVIYDAQYYMNDQFYIFGLGRFVVDGTAEAGDGNLRRDGLIAVGPGYRIINNDTTAWRVQAGVGYRYGMYQGEDSESEVGYIVSSRLYHRFNENIFITNNTDYLDSGGDLPHIITNELGVNFAMTEALATRVSYTTEYVEDREIRTDNKLGVSIVYGF</sequence>
<gene>
    <name evidence="3" type="ORF">D3P05_02765</name>
</gene>